<gene>
    <name evidence="6" type="ORF">UJA718_LOCUS29228</name>
</gene>
<keyword evidence="3" id="KW-0539">Nucleus</keyword>
<dbReference type="AlphaFoldDB" id="A0A820YID0"/>
<dbReference type="InterPro" id="IPR027417">
    <property type="entry name" value="P-loop_NTPase"/>
</dbReference>
<feature type="compositionally biased region" description="Acidic residues" evidence="4">
    <location>
        <begin position="507"/>
        <end position="520"/>
    </location>
</feature>
<feature type="non-terminal residue" evidence="6">
    <location>
        <position position="1"/>
    </location>
</feature>
<dbReference type="GO" id="GO:0000462">
    <property type="term" value="P:maturation of SSU-rRNA from tricistronic rRNA transcript (SSU-rRNA, 5.8S rRNA, LSU-rRNA)"/>
    <property type="evidence" value="ECO:0007669"/>
    <property type="project" value="TreeGrafter"/>
</dbReference>
<dbReference type="PANTHER" id="PTHR12858:SF2">
    <property type="entry name" value="RIBOSOME BIOGENESIS PROTEIN BMS1 HOMOLOG"/>
    <property type="match status" value="1"/>
</dbReference>
<dbReference type="EMBL" id="CAJOBP010009240">
    <property type="protein sequence ID" value="CAF4548860.1"/>
    <property type="molecule type" value="Genomic_DNA"/>
</dbReference>
<evidence type="ECO:0000256" key="4">
    <source>
        <dbReference type="SAM" id="MobiDB-lite"/>
    </source>
</evidence>
<dbReference type="PANTHER" id="PTHR12858">
    <property type="entry name" value="RIBOSOME BIOGENESIS PROTEIN"/>
    <property type="match status" value="1"/>
</dbReference>
<dbReference type="GO" id="GO:0005525">
    <property type="term" value="F:GTP binding"/>
    <property type="evidence" value="ECO:0007669"/>
    <property type="project" value="InterPro"/>
</dbReference>
<comment type="caution">
    <text evidence="6">The sequence shown here is derived from an EMBL/GenBank/DDBJ whole genome shotgun (WGS) entry which is preliminary data.</text>
</comment>
<evidence type="ECO:0000256" key="2">
    <source>
        <dbReference type="ARBA" id="ARBA00022517"/>
    </source>
</evidence>
<accession>A0A820YID0</accession>
<evidence type="ECO:0000313" key="7">
    <source>
        <dbReference type="Proteomes" id="UP000663873"/>
    </source>
</evidence>
<protein>
    <recommendedName>
        <fullName evidence="5">Bms1-type G domain-containing protein</fullName>
    </recommendedName>
</protein>
<dbReference type="SUPFAM" id="SSF52540">
    <property type="entry name" value="P-loop containing nucleoside triphosphate hydrolases"/>
    <property type="match status" value="1"/>
</dbReference>
<dbReference type="PROSITE" id="PS51714">
    <property type="entry name" value="G_BMS1"/>
    <property type="match status" value="1"/>
</dbReference>
<dbReference type="SMART" id="SM01362">
    <property type="entry name" value="DUF663"/>
    <property type="match status" value="1"/>
</dbReference>
<dbReference type="InterPro" id="IPR012948">
    <property type="entry name" value="AARP2CN"/>
</dbReference>
<feature type="region of interest" description="Disordered" evidence="4">
    <location>
        <begin position="301"/>
        <end position="365"/>
    </location>
</feature>
<dbReference type="Proteomes" id="UP000663873">
    <property type="component" value="Unassembled WGS sequence"/>
</dbReference>
<dbReference type="SMART" id="SM00785">
    <property type="entry name" value="AARP2CN"/>
    <property type="match status" value="1"/>
</dbReference>
<dbReference type="Gene3D" id="3.40.50.300">
    <property type="entry name" value="P-loop containing nucleotide triphosphate hydrolases"/>
    <property type="match status" value="1"/>
</dbReference>
<dbReference type="Pfam" id="PF04950">
    <property type="entry name" value="RIBIOP_C"/>
    <property type="match status" value="1"/>
</dbReference>
<organism evidence="6 7">
    <name type="scientific">Rotaria socialis</name>
    <dbReference type="NCBI Taxonomy" id="392032"/>
    <lineage>
        <taxon>Eukaryota</taxon>
        <taxon>Metazoa</taxon>
        <taxon>Spiralia</taxon>
        <taxon>Gnathifera</taxon>
        <taxon>Rotifera</taxon>
        <taxon>Eurotatoria</taxon>
        <taxon>Bdelloidea</taxon>
        <taxon>Philodinida</taxon>
        <taxon>Philodinidae</taxon>
        <taxon>Rotaria</taxon>
    </lineage>
</organism>
<proteinExistence type="predicted"/>
<dbReference type="GO" id="GO:0030686">
    <property type="term" value="C:90S preribosome"/>
    <property type="evidence" value="ECO:0007669"/>
    <property type="project" value="TreeGrafter"/>
</dbReference>
<dbReference type="InterPro" id="IPR030387">
    <property type="entry name" value="G_Bms1/Tsr1_dom"/>
</dbReference>
<dbReference type="GO" id="GO:0000479">
    <property type="term" value="P:endonucleolytic cleavage of tricistronic rRNA transcript (SSU-rRNA, 5.8S rRNA, LSU-rRNA)"/>
    <property type="evidence" value="ECO:0007669"/>
    <property type="project" value="TreeGrafter"/>
</dbReference>
<evidence type="ECO:0000256" key="3">
    <source>
        <dbReference type="ARBA" id="ARBA00023242"/>
    </source>
</evidence>
<keyword evidence="2" id="KW-0690">Ribosome biogenesis</keyword>
<sequence length="781" mass="90248">MIWRKRRITFIECRNDINSMIDVAKIADLVLLLIDAKFGFEMETFEFLNIAQVYGLPRIMGVLTHMDLYKTMNKQLNKRKTQLKHRFWTEIYQGAKLFLMSGMKNGEYIQRDVQNLARFISVMKFKPSTWKTAHPFVVADRMEDLTEPELIRTNPLCSRTVCLYGYVRGCPIKSDTPIHIPGNNISALPDPCGLPGDRSTKTKQARRVLNEKERLLYAPFSGVGGIVYDKDAVYIELGGSHSHRPSNNNEKTRPINEYVANILSTKQTIEEKVASSQLKLFADSEPIVVEEEQEMERRKMKFAKEEDVDNDDSSDDDDVQEANSDEGDEVDDDQEEDDAEDMDEQEEEEEHSDEEPEQEEFGNSWKENISKKFAISYVPSKNINWTQLVYGDHLNKTNENSDLEENDSDNENVEVGGLFHVSQRKRINASDQEDYTLKTKNEKHNWDLDEIYDLIRDCFVTGKWEKDKDAANLLAEDDAIGDDDDDDDDELFGDFEDLETGEKNTAEENEQMDTDNDEDDNKEKTKLETKKANLKSAFDAEYDQSKDPDSGYLDELKKEVEIQTKLNRSEFENMPDDLRVLYEGYRPGMYVRCELTQIPCEFVNNFDARYVIVLGGMPVTESHTGYVQVRLKKHRWHKKILKSKDPLIISLGWRRFQTIPYYFMQDHNMRHRLLKYTPQHMYCHALFYGPITPQNTGFVAVQQTAGKTDFRVTATGVVLDLDKSTKIVKKLKLIGTPFKIFKKTAFIKGMFNTSLEVAKFQGASIRTVSGIRGQIKKFVKE</sequence>
<comment type="subcellular location">
    <subcellularLocation>
        <location evidence="1">Nucleus</location>
        <location evidence="1">Nucleolus</location>
    </subcellularLocation>
</comment>
<dbReference type="GO" id="GO:0003924">
    <property type="term" value="F:GTPase activity"/>
    <property type="evidence" value="ECO:0007669"/>
    <property type="project" value="InterPro"/>
</dbReference>
<dbReference type="InterPro" id="IPR000795">
    <property type="entry name" value="T_Tr_GTP-bd_dom"/>
</dbReference>
<dbReference type="Pfam" id="PF08142">
    <property type="entry name" value="AARP2CN"/>
    <property type="match status" value="1"/>
</dbReference>
<feature type="region of interest" description="Disordered" evidence="4">
    <location>
        <begin position="478"/>
        <end position="525"/>
    </location>
</feature>
<feature type="compositionally biased region" description="Acidic residues" evidence="4">
    <location>
        <begin position="478"/>
        <end position="499"/>
    </location>
</feature>
<name>A0A820YID0_9BILA</name>
<feature type="domain" description="Bms1-type G" evidence="5">
    <location>
        <begin position="1"/>
        <end position="126"/>
    </location>
</feature>
<keyword evidence="7" id="KW-1185">Reference proteome</keyword>
<dbReference type="InterPro" id="IPR007034">
    <property type="entry name" value="BMS1_TSR1_C"/>
</dbReference>
<dbReference type="Pfam" id="PF00009">
    <property type="entry name" value="GTP_EFTU"/>
    <property type="match status" value="1"/>
</dbReference>
<evidence type="ECO:0000256" key="1">
    <source>
        <dbReference type="ARBA" id="ARBA00004604"/>
    </source>
</evidence>
<evidence type="ECO:0000259" key="5">
    <source>
        <dbReference type="PROSITE" id="PS51714"/>
    </source>
</evidence>
<dbReference type="InterPro" id="IPR039761">
    <property type="entry name" value="Bms1/Tsr1"/>
</dbReference>
<dbReference type="GO" id="GO:0005730">
    <property type="term" value="C:nucleolus"/>
    <property type="evidence" value="ECO:0007669"/>
    <property type="project" value="UniProtKB-SubCell"/>
</dbReference>
<feature type="compositionally biased region" description="Acidic residues" evidence="4">
    <location>
        <begin position="306"/>
        <end position="360"/>
    </location>
</feature>
<evidence type="ECO:0000313" key="6">
    <source>
        <dbReference type="EMBL" id="CAF4548860.1"/>
    </source>
</evidence>
<reference evidence="6" key="1">
    <citation type="submission" date="2021-02" db="EMBL/GenBank/DDBJ databases">
        <authorList>
            <person name="Nowell W R."/>
        </authorList>
    </citation>
    <scope>NUCLEOTIDE SEQUENCE</scope>
</reference>
<dbReference type="GO" id="GO:0034511">
    <property type="term" value="F:U3 snoRNA binding"/>
    <property type="evidence" value="ECO:0007669"/>
    <property type="project" value="TreeGrafter"/>
</dbReference>